<reference evidence="4" key="2">
    <citation type="journal article" date="2016" name="Genome Announc.">
        <title>Draft Genome Sequences of Two Novel Amoeba-Resistant Intranuclear Bacteria, 'Candidatus Berkiella cookevillensis' and 'Candidatus Berkiella aquae'.</title>
        <authorList>
            <person name="Mehari Y.T."/>
            <person name="Arivett B.A."/>
            <person name="Farone A.L."/>
            <person name="Gunderson J.H."/>
            <person name="Farone M.B."/>
        </authorList>
    </citation>
    <scope>NUCLEOTIDE SEQUENCE</scope>
    <source>
        <strain evidence="4">CC99</strain>
    </source>
</reference>
<accession>A0A0Q9YBT8</accession>
<proteinExistence type="predicted"/>
<evidence type="ECO:0000313" key="4">
    <source>
        <dbReference type="EMBL" id="MCS5709211.1"/>
    </source>
</evidence>
<feature type="domain" description="Nucleoside transporter/FeoB GTPase Gate" evidence="2">
    <location>
        <begin position="48"/>
        <end position="157"/>
    </location>
</feature>
<feature type="domain" description="Nucleoside transporter/FeoB GTPase Gate" evidence="2">
    <location>
        <begin position="296"/>
        <end position="398"/>
    </location>
</feature>
<feature type="transmembrane region" description="Helical" evidence="1">
    <location>
        <begin position="257"/>
        <end position="274"/>
    </location>
</feature>
<dbReference type="InterPro" id="IPR052549">
    <property type="entry name" value="SpmB"/>
</dbReference>
<feature type="transmembrane region" description="Helical" evidence="1">
    <location>
        <begin position="44"/>
        <end position="64"/>
    </location>
</feature>
<reference evidence="4" key="3">
    <citation type="submission" date="2021-06" db="EMBL/GenBank/DDBJ databases">
        <title>Genomic Description and Analysis of Intracellular Bacteria, Candidatus Berkiella cookevillensis and Candidatus Berkiella aquae.</title>
        <authorList>
            <person name="Kidane D.T."/>
            <person name="Mehari Y.T."/>
            <person name="Rice F.C."/>
            <person name="Arivett B.A."/>
            <person name="Farone A.L."/>
            <person name="Berk S.G."/>
            <person name="Farone M.B."/>
        </authorList>
    </citation>
    <scope>NUCLEOTIDE SEQUENCE</scope>
    <source>
        <strain evidence="4">CC99</strain>
    </source>
</reference>
<protein>
    <submittedName>
        <fullName evidence="3">Spore maturation protein A</fullName>
    </submittedName>
</protein>
<name>A0A0Q9YBT8_9GAMM</name>
<dbReference type="InterPro" id="IPR011415">
    <property type="entry name" value="SpmA_SpmB"/>
</dbReference>
<organism evidence="3">
    <name type="scientific">Candidatus Berkiella cookevillensis</name>
    <dbReference type="NCBI Taxonomy" id="437022"/>
    <lineage>
        <taxon>Bacteria</taxon>
        <taxon>Pseudomonadati</taxon>
        <taxon>Pseudomonadota</taxon>
        <taxon>Gammaproteobacteria</taxon>
        <taxon>Candidatus Berkiellales</taxon>
        <taxon>Candidatus Berkiellaceae</taxon>
        <taxon>Candidatus Berkiella</taxon>
    </lineage>
</organism>
<feature type="transmembrane region" description="Helical" evidence="1">
    <location>
        <begin position="370"/>
        <end position="393"/>
    </location>
</feature>
<feature type="transmembrane region" description="Helical" evidence="1">
    <location>
        <begin position="137"/>
        <end position="158"/>
    </location>
</feature>
<comment type="caution">
    <text evidence="3">The sequence shown here is derived from an EMBL/GenBank/DDBJ whole genome shotgun (WGS) entry which is preliminary data.</text>
</comment>
<dbReference type="PANTHER" id="PTHR35793:SF2">
    <property type="entry name" value="INNER MEMBRANE PROTEIN YJIG"/>
    <property type="match status" value="1"/>
</dbReference>
<dbReference type="EMBL" id="LKHV01000009">
    <property type="protein sequence ID" value="KRG18102.1"/>
    <property type="molecule type" value="Genomic_DNA"/>
</dbReference>
<dbReference type="EMBL" id="LKHV02000001">
    <property type="protein sequence ID" value="MCS5709211.1"/>
    <property type="molecule type" value="Genomic_DNA"/>
</dbReference>
<dbReference type="Proteomes" id="UP000051494">
    <property type="component" value="Unassembled WGS sequence"/>
</dbReference>
<dbReference type="Pfam" id="PF07670">
    <property type="entry name" value="Gate"/>
    <property type="match status" value="2"/>
</dbReference>
<feature type="transmembrane region" description="Helical" evidence="1">
    <location>
        <begin position="170"/>
        <end position="190"/>
    </location>
</feature>
<dbReference type="AlphaFoldDB" id="A0A0Q9YBT8"/>
<evidence type="ECO:0000256" key="1">
    <source>
        <dbReference type="SAM" id="Phobius"/>
    </source>
</evidence>
<gene>
    <name evidence="3" type="primary">spmA</name>
    <name evidence="4" type="ORF">CC99x_009870</name>
    <name evidence="3" type="ORF">CC99x_01814</name>
</gene>
<feature type="transmembrane region" description="Helical" evidence="1">
    <location>
        <begin position="294"/>
        <end position="312"/>
    </location>
</feature>
<feature type="transmembrane region" description="Helical" evidence="1">
    <location>
        <begin position="231"/>
        <end position="251"/>
    </location>
</feature>
<dbReference type="RefSeq" id="WP_057624927.1">
    <property type="nucleotide sequence ID" value="NZ_LKHV02000001.1"/>
</dbReference>
<keyword evidence="1" id="KW-1133">Transmembrane helix</keyword>
<dbReference type="PIRSF" id="PIRSF036542">
    <property type="entry name" value="SpmA_SpmB"/>
    <property type="match status" value="1"/>
</dbReference>
<keyword evidence="1" id="KW-0472">Membrane</keyword>
<dbReference type="OrthoDB" id="9805623at2"/>
<evidence type="ECO:0000313" key="3">
    <source>
        <dbReference type="EMBL" id="KRG18102.1"/>
    </source>
</evidence>
<sequence>MNIIFIFIVVTAFGISAVKQWSHPTEAIMQSVTQALLHSATDAVTIAIGLIGVLALFLGFVKILEDAGFIRTLSRLIYPLLRLLFPEIPANHPALGAMTLNLSANLLGLGNAATPFGIKAMQALDSLNPHPGTATNAMVLFLAINTSCITLLPTKVIALRVEAHSIDPTGIITTTLFATICSTIVAIAMAKFLERFYTIKPNATTTNFQTADTNTISTKVENTEQTQFSPYPIWVAWFVILFFITLIPVTLVWGATFSPWIIPALFVAIVLYGTYKKINVYFSFVEGAKEGFDVAVKIIPYLVAILAAISMLRASGALDVFTQFIGKYTAPLGLPAEAIPMVIMRPLSGSGSFGILTEIYQNPNLGPDSYVGYLVSTIMGCTETTFYVLAVYFGAIQIKRFRHAIAAALCADAAGVVASVVAVKYFLG</sequence>
<dbReference type="InterPro" id="IPR011642">
    <property type="entry name" value="Gate_dom"/>
</dbReference>
<dbReference type="PATRIC" id="fig|1590042.3.peg.1844"/>
<reference evidence="3" key="1">
    <citation type="submission" date="2015-09" db="EMBL/GenBank/DDBJ databases">
        <title>Draft Genome Sequences of Two Novel Amoeba-resistant Intranuclear Bacteria, Candidatus Berkiella cookevillensis and Candidatus Berkiella aquae.</title>
        <authorList>
            <person name="Mehari Y.T."/>
            <person name="Arivett B.A."/>
            <person name="Farone A.L."/>
            <person name="Gunderson J.H."/>
            <person name="Farone M.B."/>
        </authorList>
    </citation>
    <scope>NUCLEOTIDE SEQUENCE [LARGE SCALE GENOMIC DNA]</scope>
    <source>
        <strain evidence="3">CC99</strain>
    </source>
</reference>
<evidence type="ECO:0000313" key="5">
    <source>
        <dbReference type="Proteomes" id="UP000051494"/>
    </source>
</evidence>
<evidence type="ECO:0000259" key="2">
    <source>
        <dbReference type="Pfam" id="PF07670"/>
    </source>
</evidence>
<dbReference type="STRING" id="437022.CC99x_01814"/>
<dbReference type="GO" id="GO:0005886">
    <property type="term" value="C:plasma membrane"/>
    <property type="evidence" value="ECO:0007669"/>
    <property type="project" value="TreeGrafter"/>
</dbReference>
<keyword evidence="1" id="KW-0812">Transmembrane</keyword>
<feature type="transmembrane region" description="Helical" evidence="1">
    <location>
        <begin position="405"/>
        <end position="427"/>
    </location>
</feature>
<dbReference type="PANTHER" id="PTHR35793">
    <property type="entry name" value="INNER MEMBRANE PROTEIN YJIG"/>
    <property type="match status" value="1"/>
</dbReference>
<keyword evidence="5" id="KW-1185">Reference proteome</keyword>